<dbReference type="InParanoid" id="A0A2S8STQ7"/>
<proteinExistence type="predicted"/>
<evidence type="ECO:0000313" key="1">
    <source>
        <dbReference type="EMBL" id="PQV64181.1"/>
    </source>
</evidence>
<dbReference type="RefSeq" id="WP_105483325.1">
    <property type="nucleotide sequence ID" value="NZ_NIGF01000006.1"/>
</dbReference>
<dbReference type="EMBL" id="NIGF01000006">
    <property type="protein sequence ID" value="PQV64181.1"/>
    <property type="molecule type" value="Genomic_DNA"/>
</dbReference>
<gene>
    <name evidence="1" type="ORF">B1R32_10625</name>
</gene>
<name>A0A2S8STQ7_9BACT</name>
<comment type="caution">
    <text evidence="1">The sequence shown here is derived from an EMBL/GenBank/DDBJ whole genome shotgun (WGS) entry which is preliminary data.</text>
</comment>
<reference evidence="1 2" key="1">
    <citation type="journal article" date="2018" name="Syst. Appl. Microbiol.">
        <title>Abditibacterium utsteinense sp. nov., the first cultivated member of candidate phylum FBP, isolated from ice-free Antarctic soil samples.</title>
        <authorList>
            <person name="Tahon G."/>
            <person name="Tytgat B."/>
            <person name="Lebbe L."/>
            <person name="Carlier A."/>
            <person name="Willems A."/>
        </authorList>
    </citation>
    <scope>NUCLEOTIDE SEQUENCE [LARGE SCALE GENOMIC DNA]</scope>
    <source>
        <strain evidence="1 2">LMG 29911</strain>
    </source>
</reference>
<organism evidence="1 2">
    <name type="scientific">Abditibacterium utsteinense</name>
    <dbReference type="NCBI Taxonomy" id="1960156"/>
    <lineage>
        <taxon>Bacteria</taxon>
        <taxon>Pseudomonadati</taxon>
        <taxon>Abditibacteriota</taxon>
        <taxon>Abditibacteriia</taxon>
        <taxon>Abditibacteriales</taxon>
        <taxon>Abditibacteriaceae</taxon>
        <taxon>Abditibacterium</taxon>
    </lineage>
</organism>
<sequence>MSTISQFSQKIIAKPELAQISFAVAVLDKYLSQGDLKVTRTRSVGRIKSATWSLDFGIAPDAQTVHISQLQLAQKLPEKEREHWFSHADSSHFSENYLKMQGSHACIDDGNLRPWGEPETDEDSLF</sequence>
<dbReference type="Proteomes" id="UP000237684">
    <property type="component" value="Unassembled WGS sequence"/>
</dbReference>
<dbReference type="OrthoDB" id="2375320at2"/>
<accession>A0A2S8STQ7</accession>
<protein>
    <submittedName>
        <fullName evidence="1">Uncharacterized protein</fullName>
    </submittedName>
</protein>
<dbReference type="AlphaFoldDB" id="A0A2S8STQ7"/>
<evidence type="ECO:0000313" key="2">
    <source>
        <dbReference type="Proteomes" id="UP000237684"/>
    </source>
</evidence>
<keyword evidence="2" id="KW-1185">Reference proteome</keyword>